<feature type="binding site" evidence="4">
    <location>
        <position position="281"/>
    </location>
    <ligand>
        <name>pyridoxal 5'-phosphate</name>
        <dbReference type="ChEBI" id="CHEBI:597326"/>
    </ligand>
</feature>
<proteinExistence type="inferred from homology"/>
<dbReference type="UniPathway" id="UPA00334">
    <property type="reaction ID" value="UER00455"/>
</dbReference>
<name>A0A0K6I227_9BURK</name>
<dbReference type="GO" id="GO:0009435">
    <property type="term" value="P:NAD+ biosynthetic process"/>
    <property type="evidence" value="ECO:0007669"/>
    <property type="project" value="UniProtKB-UniRule"/>
</dbReference>
<dbReference type="InterPro" id="IPR010111">
    <property type="entry name" value="Kynureninase"/>
</dbReference>
<comment type="catalytic activity">
    <reaction evidence="6">
        <text>3-hydroxy-L-kynurenine + H2O = 3-hydroxyanthranilate + L-alanine + H(+)</text>
        <dbReference type="Rhea" id="RHEA:25143"/>
        <dbReference type="ChEBI" id="CHEBI:15377"/>
        <dbReference type="ChEBI" id="CHEBI:15378"/>
        <dbReference type="ChEBI" id="CHEBI:36559"/>
        <dbReference type="ChEBI" id="CHEBI:57972"/>
        <dbReference type="ChEBI" id="CHEBI:58125"/>
        <dbReference type="EC" id="3.7.1.3"/>
    </reaction>
</comment>
<feature type="binding site" evidence="4">
    <location>
        <position position="225"/>
    </location>
    <ligand>
        <name>pyridoxal 5'-phosphate</name>
        <dbReference type="ChEBI" id="CHEBI:597326"/>
    </ligand>
</feature>
<evidence type="ECO:0000256" key="5">
    <source>
        <dbReference type="NCBIfam" id="TIGR01814"/>
    </source>
</evidence>
<feature type="modified residue" description="N6-(pyridoxal phosphate)lysine" evidence="4">
    <location>
        <position position="226"/>
    </location>
</feature>
<keyword evidence="8" id="KW-1185">Reference proteome</keyword>
<dbReference type="Gene3D" id="3.90.1150.10">
    <property type="entry name" value="Aspartate Aminotransferase, domain 1"/>
    <property type="match status" value="1"/>
</dbReference>
<gene>
    <name evidence="4" type="primary">kynU</name>
    <name evidence="7" type="ORF">Ga0061069_105132</name>
</gene>
<dbReference type="STRING" id="339866.GCA_001418255_01638"/>
<feature type="binding site" evidence="4">
    <location>
        <begin position="131"/>
        <end position="134"/>
    </location>
    <ligand>
        <name>pyridoxal 5'-phosphate</name>
        <dbReference type="ChEBI" id="CHEBI:597326"/>
    </ligand>
</feature>
<dbReference type="GO" id="GO:0019805">
    <property type="term" value="P:quinolinate biosynthetic process"/>
    <property type="evidence" value="ECO:0007669"/>
    <property type="project" value="UniProtKB-UniRule"/>
</dbReference>
<dbReference type="PANTHER" id="PTHR14084:SF0">
    <property type="entry name" value="KYNURENINASE"/>
    <property type="match status" value="1"/>
</dbReference>
<evidence type="ECO:0000256" key="3">
    <source>
        <dbReference type="ARBA" id="ARBA00022898"/>
    </source>
</evidence>
<dbReference type="UniPathway" id="UPA00253">
    <property type="reaction ID" value="UER00329"/>
</dbReference>
<dbReference type="Proteomes" id="UP000183649">
    <property type="component" value="Unassembled WGS sequence"/>
</dbReference>
<dbReference type="RefSeq" id="WP_055450533.1">
    <property type="nucleotide sequence ID" value="NZ_CYHF01000005.1"/>
</dbReference>
<comment type="pathway">
    <text evidence="4 6">Amino-acid degradation; L-kynurenine degradation; L-alanine and anthranilate from L-kynurenine: step 1/1.</text>
</comment>
<dbReference type="FunFam" id="3.40.640.10:FF:000107">
    <property type="entry name" value="Kynureninase"/>
    <property type="match status" value="1"/>
</dbReference>
<sequence>MTLIQRTDCSALDATDPLAKLRDQFVLPSDVIYLDGNSLGALPRATAARVQQVLTEEWGQGLIRSWNTAGWIDLPHRVGDKIARLVGAAPGELVVTDSTSINLYKVLSAALSLARIDAPQRRVIVSERENFPTDLYMAQSLAAQHGMRLELVEQGRATSHLRDDVAVLLLTQVNYRSGAMHDMAAVTAAAHAAGALTIWDLAHSVGAVPVDLNGAQADFAIGCGYKYLNGGPGAPAFVWVHARHVDRVQQPLSGWHGHAAPFAFTSYYQPAHGIARYLCGTPPLLSLAALECGVDTLLAAEPLGGMPALRRKSVALTDLFIRLVQQQLGAHKVTVATPIEAERRGSQVSLIFDGDGYAVMQALIERGVIGDFRAGDRARGDPDLLRFGFTPLYLRHVDVFDAVAALREVLDGGIWREARFARKAAVT</sequence>
<keyword evidence="2 4" id="KW-0378">Hydrolase</keyword>
<keyword evidence="3 4" id="KW-0663">Pyridoxal phosphate</keyword>
<dbReference type="PANTHER" id="PTHR14084">
    <property type="entry name" value="KYNURENINASE"/>
    <property type="match status" value="1"/>
</dbReference>
<comment type="similarity">
    <text evidence="4 6">Belongs to the kynureninase family.</text>
</comment>
<dbReference type="EC" id="3.7.1.3" evidence="4 5"/>
<protein>
    <recommendedName>
        <fullName evidence="4 5">Kynureninase</fullName>
        <ecNumber evidence="4 5">3.7.1.3</ecNumber>
    </recommendedName>
    <alternativeName>
        <fullName evidence="4">L-kynurenine hydrolase</fullName>
    </alternativeName>
</protein>
<dbReference type="AlphaFoldDB" id="A0A0K6I227"/>
<comment type="cofactor">
    <cofactor evidence="4 6">
        <name>pyridoxal 5'-phosphate</name>
        <dbReference type="ChEBI" id="CHEBI:597326"/>
    </cofactor>
</comment>
<evidence type="ECO:0000313" key="8">
    <source>
        <dbReference type="Proteomes" id="UP000183649"/>
    </source>
</evidence>
<evidence type="ECO:0000256" key="4">
    <source>
        <dbReference type="HAMAP-Rule" id="MF_01970"/>
    </source>
</evidence>
<dbReference type="InterPro" id="IPR015424">
    <property type="entry name" value="PyrdxlP-dep_Trfase"/>
</dbReference>
<evidence type="ECO:0000313" key="7">
    <source>
        <dbReference type="EMBL" id="CUA97126.1"/>
    </source>
</evidence>
<dbReference type="Gene3D" id="3.40.640.10">
    <property type="entry name" value="Type I PLP-dependent aspartate aminotransferase-like (Major domain)"/>
    <property type="match status" value="1"/>
</dbReference>
<dbReference type="EMBL" id="CYHF01000005">
    <property type="protein sequence ID" value="CUA97126.1"/>
    <property type="molecule type" value="Genomic_DNA"/>
</dbReference>
<feature type="binding site" evidence="4">
    <location>
        <position position="99"/>
    </location>
    <ligand>
        <name>pyridoxal 5'-phosphate</name>
        <dbReference type="ChEBI" id="CHEBI:597326"/>
    </ligand>
</feature>
<dbReference type="GO" id="GO:0030170">
    <property type="term" value="F:pyridoxal phosphate binding"/>
    <property type="evidence" value="ECO:0007669"/>
    <property type="project" value="UniProtKB-UniRule"/>
</dbReference>
<evidence type="ECO:0000256" key="1">
    <source>
        <dbReference type="ARBA" id="ARBA00022642"/>
    </source>
</evidence>
<dbReference type="NCBIfam" id="TIGR01814">
    <property type="entry name" value="kynureninase"/>
    <property type="match status" value="1"/>
</dbReference>
<feature type="binding site" evidence="4">
    <location>
        <position position="200"/>
    </location>
    <ligand>
        <name>pyridoxal 5'-phosphate</name>
        <dbReference type="ChEBI" id="CHEBI:597326"/>
    </ligand>
</feature>
<comment type="subunit">
    <text evidence="4 6">Homodimer.</text>
</comment>
<evidence type="ECO:0000256" key="2">
    <source>
        <dbReference type="ARBA" id="ARBA00022801"/>
    </source>
</evidence>
<feature type="binding site" evidence="4">
    <location>
        <position position="100"/>
    </location>
    <ligand>
        <name>pyridoxal 5'-phosphate</name>
        <dbReference type="ChEBI" id="CHEBI:597326"/>
    </ligand>
</feature>
<dbReference type="GO" id="GO:0030429">
    <property type="term" value="F:kynureninase activity"/>
    <property type="evidence" value="ECO:0007669"/>
    <property type="project" value="UniProtKB-UniRule"/>
</dbReference>
<dbReference type="InterPro" id="IPR015422">
    <property type="entry name" value="PyrdxlP-dep_Trfase_small"/>
</dbReference>
<comment type="pathway">
    <text evidence="4 6">Cofactor biosynthesis; NAD(+) biosynthesis; quinolinate from L-kynurenine: step 2/3.</text>
</comment>
<dbReference type="OrthoDB" id="9812626at2"/>
<organism evidence="7 8">
    <name type="scientific">Thiomonas bhubaneswarensis</name>
    <dbReference type="NCBI Taxonomy" id="339866"/>
    <lineage>
        <taxon>Bacteria</taxon>
        <taxon>Pseudomonadati</taxon>
        <taxon>Pseudomonadota</taxon>
        <taxon>Betaproteobacteria</taxon>
        <taxon>Burkholderiales</taxon>
        <taxon>Thiomonas</taxon>
    </lineage>
</organism>
<dbReference type="GO" id="GO:0019441">
    <property type="term" value="P:L-tryptophan catabolic process to kynurenine"/>
    <property type="evidence" value="ECO:0007669"/>
    <property type="project" value="TreeGrafter"/>
</dbReference>
<dbReference type="Pfam" id="PF22580">
    <property type="entry name" value="KYNU_C"/>
    <property type="match status" value="1"/>
</dbReference>
<comment type="catalytic activity">
    <reaction evidence="4 6">
        <text>L-kynurenine + H2O = anthranilate + L-alanine + H(+)</text>
        <dbReference type="Rhea" id="RHEA:16813"/>
        <dbReference type="ChEBI" id="CHEBI:15377"/>
        <dbReference type="ChEBI" id="CHEBI:15378"/>
        <dbReference type="ChEBI" id="CHEBI:16567"/>
        <dbReference type="ChEBI" id="CHEBI:57959"/>
        <dbReference type="ChEBI" id="CHEBI:57972"/>
        <dbReference type="EC" id="3.7.1.3"/>
    </reaction>
</comment>
<reference evidence="8" key="1">
    <citation type="submission" date="2015-08" db="EMBL/GenBank/DDBJ databases">
        <authorList>
            <person name="Varghese N."/>
        </authorList>
    </citation>
    <scope>NUCLEOTIDE SEQUENCE [LARGE SCALE GENOMIC DNA]</scope>
    <source>
        <strain evidence="8">DSM 18181</strain>
    </source>
</reference>
<dbReference type="SUPFAM" id="SSF53383">
    <property type="entry name" value="PLP-dependent transferases"/>
    <property type="match status" value="1"/>
</dbReference>
<feature type="binding site" evidence="4">
    <location>
        <position position="255"/>
    </location>
    <ligand>
        <name>pyridoxal 5'-phosphate</name>
        <dbReference type="ChEBI" id="CHEBI:597326"/>
    </ligand>
</feature>
<dbReference type="InterPro" id="IPR015421">
    <property type="entry name" value="PyrdxlP-dep_Trfase_major"/>
</dbReference>
<dbReference type="GO" id="GO:0097053">
    <property type="term" value="P:L-kynurenine catabolic process"/>
    <property type="evidence" value="ECO:0007669"/>
    <property type="project" value="UniProtKB-UniRule"/>
</dbReference>
<evidence type="ECO:0000256" key="6">
    <source>
        <dbReference type="PIRNR" id="PIRNR038800"/>
    </source>
</evidence>
<dbReference type="HAMAP" id="MF_01970">
    <property type="entry name" value="Kynureninase"/>
    <property type="match status" value="1"/>
</dbReference>
<dbReference type="PIRSF" id="PIRSF038800">
    <property type="entry name" value="KYNU"/>
    <property type="match status" value="1"/>
</dbReference>
<accession>A0A0K6I227</accession>
<feature type="binding site" evidence="4">
    <location>
        <position position="171"/>
    </location>
    <ligand>
        <name>pyridoxal 5'-phosphate</name>
        <dbReference type="ChEBI" id="CHEBI:597326"/>
    </ligand>
</feature>
<dbReference type="GO" id="GO:0005737">
    <property type="term" value="C:cytoplasm"/>
    <property type="evidence" value="ECO:0007669"/>
    <property type="project" value="UniProtKB-UniRule"/>
</dbReference>
<comment type="function">
    <text evidence="4 6">Catalyzes the cleavage of L-kynurenine (L-Kyn) and L-3-hydroxykynurenine (L-3OHKyn) into anthranilic acid (AA) and 3-hydroxyanthranilic acid (3-OHAA), respectively.</text>
</comment>
<dbReference type="GO" id="GO:0043420">
    <property type="term" value="P:anthranilate metabolic process"/>
    <property type="evidence" value="ECO:0007669"/>
    <property type="project" value="TreeGrafter"/>
</dbReference>
<keyword evidence="1 4" id="KW-0662">Pyridine nucleotide biosynthesis</keyword>
<feature type="binding site" evidence="4">
    <location>
        <position position="203"/>
    </location>
    <ligand>
        <name>pyridoxal 5'-phosphate</name>
        <dbReference type="ChEBI" id="CHEBI:597326"/>
    </ligand>
</feature>